<comment type="subcellular location">
    <subcellularLocation>
        <location evidence="1">Endoplasmic reticulum membrane</location>
        <topology evidence="1">Multi-pass membrane protein</topology>
    </subcellularLocation>
</comment>
<keyword evidence="9" id="KW-1185">Reference proteome</keyword>
<organism evidence="8 9">
    <name type="scientific">Ambrosiozyma monospora</name>
    <name type="common">Yeast</name>
    <name type="synonym">Endomycopsis monosporus</name>
    <dbReference type="NCBI Taxonomy" id="43982"/>
    <lineage>
        <taxon>Eukaryota</taxon>
        <taxon>Fungi</taxon>
        <taxon>Dikarya</taxon>
        <taxon>Ascomycota</taxon>
        <taxon>Saccharomycotina</taxon>
        <taxon>Pichiomycetes</taxon>
        <taxon>Pichiales</taxon>
        <taxon>Pichiaceae</taxon>
        <taxon>Ambrosiozyma</taxon>
    </lineage>
</organism>
<evidence type="ECO:0000313" key="8">
    <source>
        <dbReference type="EMBL" id="GMG55863.1"/>
    </source>
</evidence>
<protein>
    <submittedName>
        <fullName evidence="8">Unnamed protein product</fullName>
    </submittedName>
</protein>
<dbReference type="InterPro" id="IPR003388">
    <property type="entry name" value="Reticulon"/>
</dbReference>
<dbReference type="EMBL" id="BSXU01006402">
    <property type="protein sequence ID" value="GMG55863.1"/>
    <property type="molecule type" value="Genomic_DNA"/>
</dbReference>
<dbReference type="Proteomes" id="UP001165063">
    <property type="component" value="Unassembled WGS sequence"/>
</dbReference>
<evidence type="ECO:0000256" key="4">
    <source>
        <dbReference type="ARBA" id="ARBA00022989"/>
    </source>
</evidence>
<keyword evidence="3" id="KW-0256">Endoplasmic reticulum</keyword>
<comment type="caution">
    <text evidence="8">The sequence shown here is derived from an EMBL/GenBank/DDBJ whole genome shotgun (WGS) entry which is preliminary data.</text>
</comment>
<evidence type="ECO:0000256" key="1">
    <source>
        <dbReference type="ARBA" id="ARBA00004477"/>
    </source>
</evidence>
<dbReference type="GO" id="GO:0005789">
    <property type="term" value="C:endoplasmic reticulum membrane"/>
    <property type="evidence" value="ECO:0007669"/>
    <property type="project" value="UniProtKB-SubCell"/>
</dbReference>
<dbReference type="AlphaFoldDB" id="A0A9W6Z4W7"/>
<gene>
    <name evidence="8" type="ORF">Amon01_000793200</name>
</gene>
<name>A0A9W6Z4W7_AMBMO</name>
<accession>A0A9W6Z4W7</accession>
<feature type="transmembrane region" description="Helical" evidence="6">
    <location>
        <begin position="59"/>
        <end position="77"/>
    </location>
</feature>
<feature type="domain" description="Reticulon" evidence="7">
    <location>
        <begin position="50"/>
        <end position="158"/>
    </location>
</feature>
<sequence>MSAPLAHPSAPSGAAPVPVSAAPVSAHPPVNPTGSKTCCAGSGCLTQCSCALLTWKNPIASAKVFFGIIATLTLFKYVNVVSLVLYGSTLVLAASAFAEFVGKKVTGQGLISKLRPQNTTYLGSFADTYASHFVRFVKNFELFLQDVIYSRDVETTAKL</sequence>
<keyword evidence="4 6" id="KW-1133">Transmembrane helix</keyword>
<reference evidence="8" key="1">
    <citation type="submission" date="2023-04" db="EMBL/GenBank/DDBJ databases">
        <title>Ambrosiozyma monospora NBRC 1965.</title>
        <authorList>
            <person name="Ichikawa N."/>
            <person name="Sato H."/>
            <person name="Tonouchi N."/>
        </authorList>
    </citation>
    <scope>NUCLEOTIDE SEQUENCE</scope>
    <source>
        <strain evidence="8">NBRC 1965</strain>
    </source>
</reference>
<evidence type="ECO:0000256" key="5">
    <source>
        <dbReference type="ARBA" id="ARBA00023136"/>
    </source>
</evidence>
<dbReference type="OrthoDB" id="567788at2759"/>
<evidence type="ECO:0000313" key="9">
    <source>
        <dbReference type="Proteomes" id="UP001165063"/>
    </source>
</evidence>
<proteinExistence type="predicted"/>
<keyword evidence="5 6" id="KW-0472">Membrane</keyword>
<evidence type="ECO:0000256" key="6">
    <source>
        <dbReference type="SAM" id="Phobius"/>
    </source>
</evidence>
<evidence type="ECO:0000259" key="7">
    <source>
        <dbReference type="Pfam" id="PF02453"/>
    </source>
</evidence>
<evidence type="ECO:0000256" key="3">
    <source>
        <dbReference type="ARBA" id="ARBA00022824"/>
    </source>
</evidence>
<evidence type="ECO:0000256" key="2">
    <source>
        <dbReference type="ARBA" id="ARBA00022692"/>
    </source>
</evidence>
<dbReference type="Pfam" id="PF02453">
    <property type="entry name" value="Reticulon"/>
    <property type="match status" value="1"/>
</dbReference>
<keyword evidence="2 6" id="KW-0812">Transmembrane</keyword>